<evidence type="ECO:0000256" key="1">
    <source>
        <dbReference type="SAM" id="MobiDB-lite"/>
    </source>
</evidence>
<sequence>MNEEHGQLFIQVGRDRGLSDEPRELVQDACDALADCYKKPESSIAWGQLEMAMTRAAKGLGAPGPNLGMGVKPSECIGQLKEALKQRRRVNKKTQREATGGMQCHLWDDGGEK</sequence>
<comment type="caution">
    <text evidence="2">The sequence shown here is derived from an EMBL/GenBank/DDBJ whole genome shotgun (WGS) entry which is preliminary data.</text>
</comment>
<name>A0A0F9H810_9ZZZZ</name>
<organism evidence="2">
    <name type="scientific">marine sediment metagenome</name>
    <dbReference type="NCBI Taxonomy" id="412755"/>
    <lineage>
        <taxon>unclassified sequences</taxon>
        <taxon>metagenomes</taxon>
        <taxon>ecological metagenomes</taxon>
    </lineage>
</organism>
<proteinExistence type="predicted"/>
<protein>
    <submittedName>
        <fullName evidence="2">Uncharacterized protein</fullName>
    </submittedName>
</protein>
<evidence type="ECO:0000313" key="2">
    <source>
        <dbReference type="EMBL" id="KKL77755.1"/>
    </source>
</evidence>
<dbReference type="EMBL" id="LAZR01023658">
    <property type="protein sequence ID" value="KKL77755.1"/>
    <property type="molecule type" value="Genomic_DNA"/>
</dbReference>
<reference evidence="2" key="1">
    <citation type="journal article" date="2015" name="Nature">
        <title>Complex archaea that bridge the gap between prokaryotes and eukaryotes.</title>
        <authorList>
            <person name="Spang A."/>
            <person name="Saw J.H."/>
            <person name="Jorgensen S.L."/>
            <person name="Zaremba-Niedzwiedzka K."/>
            <person name="Martijn J."/>
            <person name="Lind A.E."/>
            <person name="van Eijk R."/>
            <person name="Schleper C."/>
            <person name="Guy L."/>
            <person name="Ettema T.J."/>
        </authorList>
    </citation>
    <scope>NUCLEOTIDE SEQUENCE</scope>
</reference>
<feature type="region of interest" description="Disordered" evidence="1">
    <location>
        <begin position="88"/>
        <end position="113"/>
    </location>
</feature>
<gene>
    <name evidence="2" type="ORF">LCGC14_2031680</name>
</gene>
<dbReference type="AlphaFoldDB" id="A0A0F9H810"/>
<accession>A0A0F9H810</accession>